<name>A0A328ABL9_9CAUL</name>
<dbReference type="InterPro" id="IPR021150">
    <property type="entry name" value="Ubiq_cyt_c_chap"/>
</dbReference>
<evidence type="ECO:0000313" key="4">
    <source>
        <dbReference type="EMBL" id="RAK52031.1"/>
    </source>
</evidence>
<proteinExistence type="inferred from homology"/>
<evidence type="ECO:0000256" key="1">
    <source>
        <dbReference type="ARBA" id="ARBA00006407"/>
    </source>
</evidence>
<evidence type="ECO:0000256" key="2">
    <source>
        <dbReference type="ARBA" id="ARBA00006436"/>
    </source>
</evidence>
<dbReference type="PANTHER" id="PTHR12184:SF1">
    <property type="entry name" value="UBIQUINOL-CYTOCHROME-C REDUCTASE COMPLEX ASSEMBLY FACTOR 1"/>
    <property type="match status" value="1"/>
</dbReference>
<dbReference type="RefSeq" id="WP_111515355.1">
    <property type="nucleotide sequence ID" value="NZ_QFYR01000003.1"/>
</dbReference>
<dbReference type="PIRSF" id="PIRSF032079">
    <property type="entry name" value="UCP032079"/>
    <property type="match status" value="1"/>
</dbReference>
<dbReference type="AlphaFoldDB" id="A0A328ABL9"/>
<sequence length="175" mass="19031">MLNRLFRPRPARLTGRALYASCVEQARSPALYTAFGAPDTPTGRFEIYTLHIVALLDRLGGHGPQAAETAQALFDTYVKALDHALRELGVGDLSVGKKMRKLGEAFFGRAKSYQNAYKALPDRSELEALIARTVYAGGDGAKATELAAYAAAQREHLEGQPLDEILAGRITWRAA</sequence>
<comment type="caution">
    <text evidence="4">The sequence shown here is derived from an EMBL/GenBank/DDBJ whole genome shotgun (WGS) entry which is preliminary data.</text>
</comment>
<dbReference type="Proteomes" id="UP000249725">
    <property type="component" value="Unassembled WGS sequence"/>
</dbReference>
<comment type="similarity">
    <text evidence="2">Belongs to the UPF0174 family.</text>
</comment>
<comment type="similarity">
    <text evidence="1">Belongs to the CBP3 family.</text>
</comment>
<reference evidence="5" key="1">
    <citation type="submission" date="2018-05" db="EMBL/GenBank/DDBJ databases">
        <authorList>
            <person name="Li X."/>
        </authorList>
    </citation>
    <scope>NUCLEOTIDE SEQUENCE [LARGE SCALE GENOMIC DNA]</scope>
    <source>
        <strain evidence="5">YIM 73061</strain>
    </source>
</reference>
<dbReference type="OrthoDB" id="7158889at2"/>
<dbReference type="Pfam" id="PF03981">
    <property type="entry name" value="Ubiq_cyt_C_chap"/>
    <property type="match status" value="1"/>
</dbReference>
<dbReference type="InterPro" id="IPR007129">
    <property type="entry name" value="Ubiqinol_cyt_c_chaperone_CPB3"/>
</dbReference>
<dbReference type="InterPro" id="IPR014569">
    <property type="entry name" value="Ubq_cyt-c_CBP3-rel"/>
</dbReference>
<evidence type="ECO:0000259" key="3">
    <source>
        <dbReference type="Pfam" id="PF03981"/>
    </source>
</evidence>
<keyword evidence="5" id="KW-1185">Reference proteome</keyword>
<gene>
    <name evidence="4" type="ORF">DJ018_12775</name>
</gene>
<evidence type="ECO:0000313" key="5">
    <source>
        <dbReference type="Proteomes" id="UP000249725"/>
    </source>
</evidence>
<dbReference type="PANTHER" id="PTHR12184">
    <property type="entry name" value="UBIQUINOL-CYTOCHROME C REDUCTASE COMPLEX ASSEMBLY FACTOR 1 FAMILY MEMBER"/>
    <property type="match status" value="1"/>
</dbReference>
<protein>
    <submittedName>
        <fullName evidence="4">Ubiquinol-cytochrome C reductase</fullName>
    </submittedName>
</protein>
<accession>A0A328ABL9</accession>
<dbReference type="EMBL" id="QFYR01000003">
    <property type="protein sequence ID" value="RAK52031.1"/>
    <property type="molecule type" value="Genomic_DNA"/>
</dbReference>
<organism evidence="4 5">
    <name type="scientific">Phenylobacterium deserti</name>
    <dbReference type="NCBI Taxonomy" id="1914756"/>
    <lineage>
        <taxon>Bacteria</taxon>
        <taxon>Pseudomonadati</taxon>
        <taxon>Pseudomonadota</taxon>
        <taxon>Alphaproteobacteria</taxon>
        <taxon>Caulobacterales</taxon>
        <taxon>Caulobacteraceae</taxon>
        <taxon>Phenylobacterium</taxon>
    </lineage>
</organism>
<feature type="domain" description="Ubiquinol-cytochrome c chaperone" evidence="3">
    <location>
        <begin position="34"/>
        <end position="172"/>
    </location>
</feature>